<proteinExistence type="predicted"/>
<dbReference type="EMBL" id="OIVN01000602">
    <property type="protein sequence ID" value="SPC82824.1"/>
    <property type="molecule type" value="Genomic_DNA"/>
</dbReference>
<gene>
    <name evidence="1" type="ORF">FSB_LOCUS10706</name>
</gene>
<accession>A0A2N9F7T6</accession>
<name>A0A2N9F7T6_FAGSY</name>
<organism evidence="1">
    <name type="scientific">Fagus sylvatica</name>
    <name type="common">Beechnut</name>
    <dbReference type="NCBI Taxonomy" id="28930"/>
    <lineage>
        <taxon>Eukaryota</taxon>
        <taxon>Viridiplantae</taxon>
        <taxon>Streptophyta</taxon>
        <taxon>Embryophyta</taxon>
        <taxon>Tracheophyta</taxon>
        <taxon>Spermatophyta</taxon>
        <taxon>Magnoliopsida</taxon>
        <taxon>eudicotyledons</taxon>
        <taxon>Gunneridae</taxon>
        <taxon>Pentapetalae</taxon>
        <taxon>rosids</taxon>
        <taxon>fabids</taxon>
        <taxon>Fagales</taxon>
        <taxon>Fagaceae</taxon>
        <taxon>Fagus</taxon>
    </lineage>
</organism>
<protein>
    <submittedName>
        <fullName evidence="1">Uncharacterized protein</fullName>
    </submittedName>
</protein>
<evidence type="ECO:0000313" key="1">
    <source>
        <dbReference type="EMBL" id="SPC82824.1"/>
    </source>
</evidence>
<reference evidence="1" key="1">
    <citation type="submission" date="2018-02" db="EMBL/GenBank/DDBJ databases">
        <authorList>
            <person name="Cohen D.B."/>
            <person name="Kent A.D."/>
        </authorList>
    </citation>
    <scope>NUCLEOTIDE SEQUENCE</scope>
</reference>
<dbReference type="AlphaFoldDB" id="A0A2N9F7T6"/>
<sequence>MVSPSIKLDLKPVGLDLSQVFPGPIGSRLVVGLAPPWVSPCSGSRLTVGLTPPWVSAQPWVFVGFCWGLICGGCGGSQWRLLVALTGDSHGLRLPQCCGCHGSHVFNGVNVIGRE</sequence>